<dbReference type="Proteomes" id="UP000001055">
    <property type="component" value="Unassembled WGS sequence"/>
</dbReference>
<dbReference type="KEGG" id="pno:SNOG_05644"/>
<protein>
    <submittedName>
        <fullName evidence="2">Uncharacterized protein</fullName>
    </submittedName>
</protein>
<reference evidence="3" key="1">
    <citation type="journal article" date="2007" name="Plant Cell">
        <title>Dothideomycete-plant interactions illuminated by genome sequencing and EST analysis of the wheat pathogen Stagonospora nodorum.</title>
        <authorList>
            <person name="Hane J.K."/>
            <person name="Lowe R.G."/>
            <person name="Solomon P.S."/>
            <person name="Tan K.C."/>
            <person name="Schoch C.L."/>
            <person name="Spatafora J.W."/>
            <person name="Crous P.W."/>
            <person name="Kodira C."/>
            <person name="Birren B.W."/>
            <person name="Galagan J.E."/>
            <person name="Torriani S.F."/>
            <person name="McDonald B.A."/>
            <person name="Oliver R.P."/>
        </authorList>
    </citation>
    <scope>NUCLEOTIDE SEQUENCE [LARGE SCALE GENOMIC DNA]</scope>
    <source>
        <strain evidence="3">SN15 / ATCC MYA-4574 / FGSC 10173</strain>
    </source>
</reference>
<organism evidence="2 3">
    <name type="scientific">Phaeosphaeria nodorum (strain SN15 / ATCC MYA-4574 / FGSC 10173)</name>
    <name type="common">Glume blotch fungus</name>
    <name type="synonym">Parastagonospora nodorum</name>
    <dbReference type="NCBI Taxonomy" id="321614"/>
    <lineage>
        <taxon>Eukaryota</taxon>
        <taxon>Fungi</taxon>
        <taxon>Dikarya</taxon>
        <taxon>Ascomycota</taxon>
        <taxon>Pezizomycotina</taxon>
        <taxon>Dothideomycetes</taxon>
        <taxon>Pleosporomycetidae</taxon>
        <taxon>Pleosporales</taxon>
        <taxon>Pleosporineae</taxon>
        <taxon>Phaeosphaeriaceae</taxon>
        <taxon>Parastagonospora</taxon>
    </lineage>
</organism>
<accession>Q0URH0</accession>
<feature type="region of interest" description="Disordered" evidence="1">
    <location>
        <begin position="1"/>
        <end position="30"/>
    </location>
</feature>
<sequence length="30" mass="3315">MGLAHSGVVTPPPRKDILTPEHTMKNQVFI</sequence>
<dbReference type="GeneID" id="5972919"/>
<dbReference type="EMBL" id="CH445332">
    <property type="protein sequence ID" value="EAT86708.1"/>
    <property type="molecule type" value="Genomic_DNA"/>
</dbReference>
<name>Q0URH0_PHANO</name>
<feature type="compositionally biased region" description="Basic and acidic residues" evidence="1">
    <location>
        <begin position="13"/>
        <end position="24"/>
    </location>
</feature>
<proteinExistence type="predicted"/>
<dbReference type="HOGENOM" id="CLU_3406544_0_0_1"/>
<evidence type="ECO:0000313" key="2">
    <source>
        <dbReference type="EMBL" id="EAT86708.1"/>
    </source>
</evidence>
<dbReference type="InParanoid" id="Q0URH0"/>
<dbReference type="RefSeq" id="XP_001796042.1">
    <property type="nucleotide sequence ID" value="XM_001795990.1"/>
</dbReference>
<evidence type="ECO:0000313" key="3">
    <source>
        <dbReference type="Proteomes" id="UP000001055"/>
    </source>
</evidence>
<gene>
    <name evidence="2" type="ORF">SNOG_05644</name>
</gene>
<evidence type="ECO:0000256" key="1">
    <source>
        <dbReference type="SAM" id="MobiDB-lite"/>
    </source>
</evidence>
<dbReference type="AlphaFoldDB" id="Q0URH0"/>